<comment type="caution">
    <text evidence="1">The sequence shown here is derived from an EMBL/GenBank/DDBJ whole genome shotgun (WGS) entry which is preliminary data.</text>
</comment>
<proteinExistence type="predicted"/>
<protein>
    <recommendedName>
        <fullName evidence="5">Hsp20/alpha crystallin family protein</fullName>
    </recommendedName>
</protein>
<accession>A0A090Y914</accession>
<dbReference type="OrthoDB" id="2678548at2"/>
<reference evidence="1 3" key="1">
    <citation type="submission" date="2014-04" db="EMBL/GenBank/DDBJ databases">
        <authorList>
            <person name="Bishop-Lilly K.A."/>
            <person name="Broomall S.M."/>
            <person name="Chain P.S."/>
            <person name="Chertkov O."/>
            <person name="Coyne S.R."/>
            <person name="Daligault H.E."/>
            <person name="Davenport K.W."/>
            <person name="Erkkila T."/>
            <person name="Frey K.G."/>
            <person name="Gibbons H.S."/>
            <person name="Gu W."/>
            <person name="Jaissle J."/>
            <person name="Johnson S.L."/>
            <person name="Koroleva G.I."/>
            <person name="Ladner J.T."/>
            <person name="Lo C.-C."/>
            <person name="Minogue T.D."/>
            <person name="Munk C."/>
            <person name="Palacios G.F."/>
            <person name="Redden C.L."/>
            <person name="Rosenzweig C.N."/>
            <person name="Scholz M.B."/>
            <person name="Teshima H."/>
            <person name="Xu Y."/>
        </authorList>
    </citation>
    <scope>NUCLEOTIDE SEQUENCE [LARGE SCALE GENOMIC DNA]</scope>
    <source>
        <strain evidence="1 3">8244</strain>
    </source>
</reference>
<evidence type="ECO:0008006" key="5">
    <source>
        <dbReference type="Google" id="ProtNLM"/>
    </source>
</evidence>
<dbReference type="EMBL" id="WNZZ01000001">
    <property type="protein sequence ID" value="MUG21156.1"/>
    <property type="molecule type" value="Genomic_DNA"/>
</dbReference>
<evidence type="ECO:0000313" key="4">
    <source>
        <dbReference type="Proteomes" id="UP000442469"/>
    </source>
</evidence>
<dbReference type="HOGENOM" id="CLU_1546111_0_0_9"/>
<dbReference type="AlphaFoldDB" id="A0A090Y914"/>
<dbReference type="SUPFAM" id="SSF49764">
    <property type="entry name" value="HSP20-like chaperones"/>
    <property type="match status" value="1"/>
</dbReference>
<dbReference type="CDD" id="cd00298">
    <property type="entry name" value="ACD_sHsps_p23-like"/>
    <property type="match status" value="1"/>
</dbReference>
<keyword evidence="3" id="KW-1185">Reference proteome</keyword>
<dbReference type="Proteomes" id="UP000029278">
    <property type="component" value="Unassembled WGS sequence"/>
</dbReference>
<dbReference type="EMBL" id="JMQA01000047">
    <property type="protein sequence ID" value="KFM94656.1"/>
    <property type="molecule type" value="Genomic_DNA"/>
</dbReference>
<dbReference type="STRING" id="44252.DJ90_1414"/>
<dbReference type="InterPro" id="IPR008978">
    <property type="entry name" value="HSP20-like_chaperone"/>
</dbReference>
<evidence type="ECO:0000313" key="3">
    <source>
        <dbReference type="Proteomes" id="UP000029278"/>
    </source>
</evidence>
<evidence type="ECO:0000313" key="1">
    <source>
        <dbReference type="EMBL" id="KFM94656.1"/>
    </source>
</evidence>
<sequence length="173" mass="19432">MHKPFFDDKFPFLNQQSFASFINDLIQKSLSGQNALNGSNMAPPDPQSISQYVSDILKKTLPDSMNSFAGMTPQASVSGWAAGKVQFENFETHQSVITRFRAPANVDPQDIAVWVGAGEVKVRLPDGEEERNPLPRRVRVEDSKGVYKDGVFEIRMPKETGDEFYREISIKFS</sequence>
<dbReference type="Proteomes" id="UP000442469">
    <property type="component" value="Unassembled WGS sequence"/>
</dbReference>
<gene>
    <name evidence="1" type="ORF">DJ90_1414</name>
    <name evidence="2" type="ORF">GNQ08_01745</name>
</gene>
<evidence type="ECO:0000313" key="2">
    <source>
        <dbReference type="EMBL" id="MUG21156.1"/>
    </source>
</evidence>
<organism evidence="1 3">
    <name type="scientific">Paenibacillus macerans</name>
    <name type="common">Bacillus macerans</name>
    <dbReference type="NCBI Taxonomy" id="44252"/>
    <lineage>
        <taxon>Bacteria</taxon>
        <taxon>Bacillati</taxon>
        <taxon>Bacillota</taxon>
        <taxon>Bacilli</taxon>
        <taxon>Bacillales</taxon>
        <taxon>Paenibacillaceae</taxon>
        <taxon>Paenibacillus</taxon>
    </lineage>
</organism>
<reference evidence="2 4" key="2">
    <citation type="submission" date="2019-11" db="EMBL/GenBank/DDBJ databases">
        <title>Draft genome sequences of five Paenibacillus species of dairy origin.</title>
        <authorList>
            <person name="Olajide A.M."/>
            <person name="Chen S."/>
            <person name="Lapointe G."/>
        </authorList>
    </citation>
    <scope>NUCLEOTIDE SEQUENCE [LARGE SCALE GENOMIC DNA]</scope>
    <source>
        <strain evidence="2 4">3CT49</strain>
    </source>
</reference>
<name>A0A090Y914_PAEMA</name>
<dbReference type="PATRIC" id="fig|44252.3.peg.5694"/>
<dbReference type="GeneID" id="77010784"/>
<dbReference type="RefSeq" id="WP_036618787.1">
    <property type="nucleotide sequence ID" value="NZ_BOSD01000016.1"/>
</dbReference>